<dbReference type="RefSeq" id="WP_020975920.1">
    <property type="nucleotide sequence ID" value="NC_022198.1"/>
</dbReference>
<dbReference type="KEGG" id="caz:CARG_03085"/>
<dbReference type="EMBL" id="CP006365">
    <property type="protein sequence ID" value="AGU14769.1"/>
    <property type="molecule type" value="Genomic_DNA"/>
</dbReference>
<dbReference type="AlphaFoldDB" id="U3GTX7"/>
<name>U3GTX7_9CORY</name>
<evidence type="ECO:0000313" key="2">
    <source>
        <dbReference type="Proteomes" id="UP000016943"/>
    </source>
</evidence>
<organism evidence="1 2">
    <name type="scientific">Corynebacterium argentoratense DSM 44202</name>
    <dbReference type="NCBI Taxonomy" id="1348662"/>
    <lineage>
        <taxon>Bacteria</taxon>
        <taxon>Bacillati</taxon>
        <taxon>Actinomycetota</taxon>
        <taxon>Actinomycetes</taxon>
        <taxon>Mycobacteriales</taxon>
        <taxon>Corynebacteriaceae</taxon>
        <taxon>Corynebacterium</taxon>
    </lineage>
</organism>
<dbReference type="PATRIC" id="fig|1348662.3.peg.607"/>
<gene>
    <name evidence="1" type="ORF">CARG_03085</name>
</gene>
<dbReference type="Proteomes" id="UP000016943">
    <property type="component" value="Chromosome"/>
</dbReference>
<proteinExistence type="predicted"/>
<protein>
    <submittedName>
        <fullName evidence="1">Uncharacterized protein</fullName>
    </submittedName>
</protein>
<evidence type="ECO:0000313" key="1">
    <source>
        <dbReference type="EMBL" id="AGU14769.1"/>
    </source>
</evidence>
<dbReference type="GeneID" id="78249441"/>
<keyword evidence="2" id="KW-1185">Reference proteome</keyword>
<sequence>MTAGGWDRYPLLNTTGSATLSASLLTVAAPSACSVLPINPFHGAFSKGASSDAPTTATTHVQELKDRGANQVELLALQLENGELGSVAVTVPATASSPRTWSQWHLDDSDGSQFSDEPLDDVLGAITTFSPTEAPIADLVAAMHKRATEDPRGSAPDMLTHVSYRVTPSGKASVETFCAPSDDIVNRNGELTITDDVAGLSDPSSAAAGDGAVTIDRPLNLLQADDMRTLLHYAGAFFGDTLTAIEVQPPANLSDGVPGYVFRGTVAPSVGGSPECTPRCGSTCPPI</sequence>
<reference evidence="1 2" key="1">
    <citation type="journal article" date="2013" name="Genome Announc.">
        <title>Whole-Genome Sequence of the Clinical Strain Corynebacterium argentoratense DSM 44202, Isolated from a Human Throat Specimen.</title>
        <authorList>
            <person name="Bomholt C."/>
            <person name="Glaub A."/>
            <person name="Gravermann K."/>
            <person name="Albersmeier A."/>
            <person name="Brinkrolf K."/>
            <person name="Ruckert C."/>
            <person name="Tauch A."/>
        </authorList>
    </citation>
    <scope>NUCLEOTIDE SEQUENCE [LARGE SCALE GENOMIC DNA]</scope>
    <source>
        <strain evidence="1">DSM 44202</strain>
    </source>
</reference>
<dbReference type="STRING" id="1348662.CARG_03085"/>
<accession>U3GTX7</accession>
<dbReference type="HOGENOM" id="CLU_968786_0_0_11"/>